<organism evidence="3 4">
    <name type="scientific">Brachionus calyciflorus</name>
    <dbReference type="NCBI Taxonomy" id="104777"/>
    <lineage>
        <taxon>Eukaryota</taxon>
        <taxon>Metazoa</taxon>
        <taxon>Spiralia</taxon>
        <taxon>Gnathifera</taxon>
        <taxon>Rotifera</taxon>
        <taxon>Eurotatoria</taxon>
        <taxon>Monogononta</taxon>
        <taxon>Pseudotrocha</taxon>
        <taxon>Ploima</taxon>
        <taxon>Brachionidae</taxon>
        <taxon>Brachionus</taxon>
    </lineage>
</organism>
<dbReference type="Proteomes" id="UP000663879">
    <property type="component" value="Unassembled WGS sequence"/>
</dbReference>
<protein>
    <submittedName>
        <fullName evidence="3">Uncharacterized protein</fullName>
    </submittedName>
</protein>
<proteinExistence type="predicted"/>
<keyword evidence="1" id="KW-0812">Transmembrane</keyword>
<evidence type="ECO:0000256" key="2">
    <source>
        <dbReference type="SAM" id="SignalP"/>
    </source>
</evidence>
<accession>A0A814N660</accession>
<evidence type="ECO:0000313" key="4">
    <source>
        <dbReference type="Proteomes" id="UP000663879"/>
    </source>
</evidence>
<keyword evidence="4" id="KW-1185">Reference proteome</keyword>
<evidence type="ECO:0000256" key="1">
    <source>
        <dbReference type="SAM" id="Phobius"/>
    </source>
</evidence>
<keyword evidence="1" id="KW-1133">Transmembrane helix</keyword>
<name>A0A814N660_9BILA</name>
<reference evidence="3" key="1">
    <citation type="submission" date="2021-02" db="EMBL/GenBank/DDBJ databases">
        <authorList>
            <person name="Nowell W R."/>
        </authorList>
    </citation>
    <scope>NUCLEOTIDE SEQUENCE</scope>
    <source>
        <strain evidence="3">Ploen Becks lab</strain>
    </source>
</reference>
<keyword evidence="2" id="KW-0732">Signal</keyword>
<feature type="transmembrane region" description="Helical" evidence="1">
    <location>
        <begin position="50"/>
        <end position="75"/>
    </location>
</feature>
<evidence type="ECO:0000313" key="3">
    <source>
        <dbReference type="EMBL" id="CAF1088388.1"/>
    </source>
</evidence>
<dbReference type="AlphaFoldDB" id="A0A814N660"/>
<feature type="chain" id="PRO_5032607619" evidence="2">
    <location>
        <begin position="19"/>
        <end position="93"/>
    </location>
</feature>
<comment type="caution">
    <text evidence="3">The sequence shown here is derived from an EMBL/GenBank/DDBJ whole genome shotgun (WGS) entry which is preliminary data.</text>
</comment>
<dbReference type="EMBL" id="CAJNOC010006910">
    <property type="protein sequence ID" value="CAF1088388.1"/>
    <property type="molecule type" value="Genomic_DNA"/>
</dbReference>
<keyword evidence="1" id="KW-0472">Membrane</keyword>
<gene>
    <name evidence="3" type="ORF">OXX778_LOCUS20541</name>
</gene>
<feature type="signal peptide" evidence="2">
    <location>
        <begin position="1"/>
        <end position="18"/>
    </location>
</feature>
<sequence>MLNVSLLLKLLVIQNTLCLISCDMNGSFNGTIYRNPADWAWKEHKVWTCVFLVSAILSMLCNFYNILNYLGLLYCEENRNAFRLRPTTNDLFD</sequence>